<evidence type="ECO:0000313" key="3">
    <source>
        <dbReference type="Proteomes" id="UP000243797"/>
    </source>
</evidence>
<feature type="transmembrane region" description="Helical" evidence="1">
    <location>
        <begin position="64"/>
        <end position="86"/>
    </location>
</feature>
<feature type="transmembrane region" description="Helical" evidence="1">
    <location>
        <begin position="92"/>
        <end position="113"/>
    </location>
</feature>
<dbReference type="EMBL" id="NKHZ01000060">
    <property type="protein sequence ID" value="PNS16029.1"/>
    <property type="molecule type" value="Genomic_DNA"/>
</dbReference>
<gene>
    <name evidence="2" type="ORF">CAC42_4430</name>
</gene>
<keyword evidence="1" id="KW-1133">Transmembrane helix</keyword>
<name>A0A2K1QMC4_9PEZI</name>
<keyword evidence="1" id="KW-0812">Transmembrane</keyword>
<keyword evidence="1" id="KW-0472">Membrane</keyword>
<dbReference type="OrthoDB" id="5405107at2759"/>
<dbReference type="Proteomes" id="UP000243797">
    <property type="component" value="Unassembled WGS sequence"/>
</dbReference>
<accession>A0A2K1QMC4</accession>
<organism evidence="2 3">
    <name type="scientific">Sphaceloma murrayae</name>
    <dbReference type="NCBI Taxonomy" id="2082308"/>
    <lineage>
        <taxon>Eukaryota</taxon>
        <taxon>Fungi</taxon>
        <taxon>Dikarya</taxon>
        <taxon>Ascomycota</taxon>
        <taxon>Pezizomycotina</taxon>
        <taxon>Dothideomycetes</taxon>
        <taxon>Dothideomycetidae</taxon>
        <taxon>Myriangiales</taxon>
        <taxon>Elsinoaceae</taxon>
        <taxon>Sphaceloma</taxon>
    </lineage>
</organism>
<sequence>MAGIAFNYAEILHIGQATLAVYGIYNSYVAITNLRQYEEQTKKAAKWSNEADFQLQRTRSTQGAGMIAVVLSFGASLFLATSWHLIPRKFRVLASPAMLLVTLLARGHLYNFWKSRAKVPMVKGYNEAIDKTQTVIGVLQYLEYSWVLTSLVAGSLGYRKGEWS</sequence>
<evidence type="ECO:0000313" key="2">
    <source>
        <dbReference type="EMBL" id="PNS16029.1"/>
    </source>
</evidence>
<protein>
    <submittedName>
        <fullName evidence="2">Uncharacterized protein</fullName>
    </submittedName>
</protein>
<reference evidence="2 3" key="1">
    <citation type="submission" date="2017-06" db="EMBL/GenBank/DDBJ databases">
        <title>Draft genome sequence of a variant of Elsinoe murrayae.</title>
        <authorList>
            <person name="Cheng Q."/>
        </authorList>
    </citation>
    <scope>NUCLEOTIDE SEQUENCE [LARGE SCALE GENOMIC DNA]</scope>
    <source>
        <strain evidence="2 3">CQ-2017a</strain>
    </source>
</reference>
<keyword evidence="3" id="KW-1185">Reference proteome</keyword>
<dbReference type="InParanoid" id="A0A2K1QMC4"/>
<proteinExistence type="predicted"/>
<comment type="caution">
    <text evidence="2">The sequence shown here is derived from an EMBL/GenBank/DDBJ whole genome shotgun (WGS) entry which is preliminary data.</text>
</comment>
<dbReference type="AlphaFoldDB" id="A0A2K1QMC4"/>
<evidence type="ECO:0000256" key="1">
    <source>
        <dbReference type="SAM" id="Phobius"/>
    </source>
</evidence>